<feature type="region of interest" description="Disordered" evidence="14">
    <location>
        <begin position="47"/>
        <end position="72"/>
    </location>
</feature>
<keyword evidence="19" id="KW-1185">Reference proteome</keyword>
<evidence type="ECO:0000256" key="4">
    <source>
        <dbReference type="ARBA" id="ARBA00022475"/>
    </source>
</evidence>
<evidence type="ECO:0000256" key="12">
    <source>
        <dbReference type="ARBA" id="ARBA00023286"/>
    </source>
</evidence>
<evidence type="ECO:0000256" key="2">
    <source>
        <dbReference type="ARBA" id="ARBA00008685"/>
    </source>
</evidence>
<evidence type="ECO:0000256" key="13">
    <source>
        <dbReference type="ARBA" id="ARBA00023303"/>
    </source>
</evidence>
<dbReference type="InterPro" id="IPR052192">
    <property type="entry name" value="Insect_Ionotropic_Sensory_Rcpt"/>
</dbReference>
<dbReference type="AlphaFoldDB" id="A0A8J5TMS0"/>
<dbReference type="Pfam" id="PF10613">
    <property type="entry name" value="Lig_chan-Glu_bd"/>
    <property type="match status" value="1"/>
</dbReference>
<evidence type="ECO:0000256" key="1">
    <source>
        <dbReference type="ARBA" id="ARBA00004651"/>
    </source>
</evidence>
<dbReference type="Gene3D" id="3.40.190.10">
    <property type="entry name" value="Periplasmic binding protein-like II"/>
    <property type="match status" value="1"/>
</dbReference>
<protein>
    <submittedName>
        <fullName evidence="18">Glutamate receptor-like 1</fullName>
    </submittedName>
</protein>
<dbReference type="GO" id="GO:0005886">
    <property type="term" value="C:plasma membrane"/>
    <property type="evidence" value="ECO:0007669"/>
    <property type="project" value="UniProtKB-SubCell"/>
</dbReference>
<comment type="subcellular location">
    <subcellularLocation>
        <location evidence="1">Cell membrane</location>
        <topology evidence="1">Multi-pass membrane protein</topology>
    </subcellularLocation>
</comment>
<keyword evidence="13" id="KW-0407">Ion channel</keyword>
<evidence type="ECO:0000256" key="15">
    <source>
        <dbReference type="SAM" id="Phobius"/>
    </source>
</evidence>
<keyword evidence="3" id="KW-0813">Transport</keyword>
<dbReference type="SUPFAM" id="SSF53850">
    <property type="entry name" value="Periplasmic binding protein-like II"/>
    <property type="match status" value="1"/>
</dbReference>
<evidence type="ECO:0000256" key="9">
    <source>
        <dbReference type="ARBA" id="ARBA00023136"/>
    </source>
</evidence>
<dbReference type="GO" id="GO:0015276">
    <property type="term" value="F:ligand-gated monoatomic ion channel activity"/>
    <property type="evidence" value="ECO:0007669"/>
    <property type="project" value="InterPro"/>
</dbReference>
<feature type="transmembrane region" description="Helical" evidence="15">
    <location>
        <begin position="222"/>
        <end position="241"/>
    </location>
</feature>
<feature type="domain" description="Ionotropic glutamate receptor C-terminal" evidence="16">
    <location>
        <begin position="94"/>
        <end position="459"/>
    </location>
</feature>
<evidence type="ECO:0000256" key="7">
    <source>
        <dbReference type="ARBA" id="ARBA00023054"/>
    </source>
</evidence>
<evidence type="ECO:0000313" key="18">
    <source>
        <dbReference type="EMBL" id="KAG7175382.1"/>
    </source>
</evidence>
<evidence type="ECO:0000256" key="11">
    <source>
        <dbReference type="ARBA" id="ARBA00023180"/>
    </source>
</evidence>
<dbReference type="InterPro" id="IPR001320">
    <property type="entry name" value="Iontro_rcpt_C"/>
</dbReference>
<evidence type="ECO:0000313" key="19">
    <source>
        <dbReference type="Proteomes" id="UP000747542"/>
    </source>
</evidence>
<accession>A0A8J5TMS0</accession>
<keyword evidence="12" id="KW-1071">Ligand-gated ion channel</keyword>
<sequence>MKVLEVSSPTVNTFDLHEVWSSGPERDLRQDLLATWSANVLLGTAELENNERQDGQLTDGGGSSHEPEKWITTGRLTISNTPKYERRRDLTGIHFVITSINDSRAHNSHYSKDLGRDVLNGFFGDVWELLKLEMNFTYLVMTPADGEFGSLNNNGSWTGMIGDVLSGRAHVVVAFLSQTYSRAQVIDYSSVLIKFSYRIFARPPKLSTLSWTSYTRPFSTGLWIGLLLLLMIMAMVCWGVSHCYHQMLLPTSVGDQLPKEIMGYQKWKKDAPLLVWAAFTQQGWPTAPEVGPLRAVFWTMYVVGVVVVAAYSATLVAFMTVVDDELQFDSLEDLKMLPKYRLGIQKGSMLEEYFKNKNFLEYWETLIKPYSDTPLKSFNDIRAIAQKDPQYAYVGTYEIQRLDPVGACIFKSARQHLLFNDGALGWPRGSSYVQLFDHFINKFRESGLLQKLMTKWYPRPYTCPDQPVVALGFQQDGTPISKGDQSGM</sequence>
<keyword evidence="8" id="KW-0406">Ion transport</keyword>
<comment type="similarity">
    <text evidence="2">Belongs to the glutamate-gated ion channel (TC 1.A.10.1) family.</text>
</comment>
<dbReference type="SMART" id="SM00918">
    <property type="entry name" value="Lig_chan-Glu_bd"/>
    <property type="match status" value="1"/>
</dbReference>
<keyword evidence="7" id="KW-0175">Coiled coil</keyword>
<dbReference type="Gene3D" id="1.10.287.70">
    <property type="match status" value="1"/>
</dbReference>
<keyword evidence="5 15" id="KW-0812">Transmembrane</keyword>
<evidence type="ECO:0000256" key="10">
    <source>
        <dbReference type="ARBA" id="ARBA00023170"/>
    </source>
</evidence>
<evidence type="ECO:0000256" key="3">
    <source>
        <dbReference type="ARBA" id="ARBA00022448"/>
    </source>
</evidence>
<dbReference type="PANTHER" id="PTHR42643">
    <property type="entry name" value="IONOTROPIC RECEPTOR 20A-RELATED"/>
    <property type="match status" value="1"/>
</dbReference>
<organism evidence="18 19">
    <name type="scientific">Homarus americanus</name>
    <name type="common">American lobster</name>
    <dbReference type="NCBI Taxonomy" id="6706"/>
    <lineage>
        <taxon>Eukaryota</taxon>
        <taxon>Metazoa</taxon>
        <taxon>Ecdysozoa</taxon>
        <taxon>Arthropoda</taxon>
        <taxon>Crustacea</taxon>
        <taxon>Multicrustacea</taxon>
        <taxon>Malacostraca</taxon>
        <taxon>Eumalacostraca</taxon>
        <taxon>Eucarida</taxon>
        <taxon>Decapoda</taxon>
        <taxon>Pleocyemata</taxon>
        <taxon>Astacidea</taxon>
        <taxon>Nephropoidea</taxon>
        <taxon>Nephropidae</taxon>
        <taxon>Homarus</taxon>
    </lineage>
</organism>
<feature type="domain" description="Ionotropic glutamate receptor L-glutamate and glycine-binding" evidence="17">
    <location>
        <begin position="106"/>
        <end position="166"/>
    </location>
</feature>
<evidence type="ECO:0000256" key="14">
    <source>
        <dbReference type="SAM" id="MobiDB-lite"/>
    </source>
</evidence>
<dbReference type="Pfam" id="PF00060">
    <property type="entry name" value="Lig_chan"/>
    <property type="match status" value="1"/>
</dbReference>
<evidence type="ECO:0000259" key="16">
    <source>
        <dbReference type="SMART" id="SM00079"/>
    </source>
</evidence>
<dbReference type="Proteomes" id="UP000747542">
    <property type="component" value="Unassembled WGS sequence"/>
</dbReference>
<dbReference type="GO" id="GO:0050906">
    <property type="term" value="P:detection of stimulus involved in sensory perception"/>
    <property type="evidence" value="ECO:0007669"/>
    <property type="project" value="UniProtKB-ARBA"/>
</dbReference>
<gene>
    <name evidence="18" type="primary">Glrk-L1</name>
    <name evidence="18" type="ORF">Hamer_G001457</name>
</gene>
<comment type="caution">
    <text evidence="18">The sequence shown here is derived from an EMBL/GenBank/DDBJ whole genome shotgun (WGS) entry which is preliminary data.</text>
</comment>
<keyword evidence="11" id="KW-0325">Glycoprotein</keyword>
<reference evidence="18" key="1">
    <citation type="journal article" date="2021" name="Sci. Adv.">
        <title>The American lobster genome reveals insights on longevity, neural, and immune adaptations.</title>
        <authorList>
            <person name="Polinski J.M."/>
            <person name="Zimin A.V."/>
            <person name="Clark K.F."/>
            <person name="Kohn A.B."/>
            <person name="Sadowski N."/>
            <person name="Timp W."/>
            <person name="Ptitsyn A."/>
            <person name="Khanna P."/>
            <person name="Romanova D.Y."/>
            <person name="Williams P."/>
            <person name="Greenwood S.J."/>
            <person name="Moroz L.L."/>
            <person name="Walt D.R."/>
            <person name="Bodnar A.G."/>
        </authorList>
    </citation>
    <scope>NUCLEOTIDE SEQUENCE</scope>
    <source>
        <strain evidence="18">GMGI-L3</strain>
    </source>
</reference>
<proteinExistence type="inferred from homology"/>
<dbReference type="GO" id="GO:0043226">
    <property type="term" value="C:organelle"/>
    <property type="evidence" value="ECO:0007669"/>
    <property type="project" value="UniProtKB-ARBA"/>
</dbReference>
<dbReference type="EMBL" id="JAHLQT010006108">
    <property type="protein sequence ID" value="KAG7175382.1"/>
    <property type="molecule type" value="Genomic_DNA"/>
</dbReference>
<keyword evidence="9 15" id="KW-0472">Membrane</keyword>
<evidence type="ECO:0000256" key="8">
    <source>
        <dbReference type="ARBA" id="ARBA00023065"/>
    </source>
</evidence>
<dbReference type="SMART" id="SM00079">
    <property type="entry name" value="PBPe"/>
    <property type="match status" value="1"/>
</dbReference>
<keyword evidence="4" id="KW-1003">Cell membrane</keyword>
<keyword evidence="10 18" id="KW-0675">Receptor</keyword>
<evidence type="ECO:0000256" key="5">
    <source>
        <dbReference type="ARBA" id="ARBA00022692"/>
    </source>
</evidence>
<dbReference type="FunFam" id="3.40.190.10:FF:000078">
    <property type="entry name" value="glutamate receptor ionotropic, NMDA 3B"/>
    <property type="match status" value="1"/>
</dbReference>
<keyword evidence="6 15" id="KW-1133">Transmembrane helix</keyword>
<feature type="transmembrane region" description="Helical" evidence="15">
    <location>
        <begin position="298"/>
        <end position="322"/>
    </location>
</feature>
<dbReference type="PANTHER" id="PTHR42643:SF24">
    <property type="entry name" value="IONOTROPIC RECEPTOR 60A"/>
    <property type="match status" value="1"/>
</dbReference>
<dbReference type="InterPro" id="IPR019594">
    <property type="entry name" value="Glu/Gly-bd"/>
</dbReference>
<evidence type="ECO:0000259" key="17">
    <source>
        <dbReference type="SMART" id="SM00918"/>
    </source>
</evidence>
<name>A0A8J5TMS0_HOMAM</name>
<evidence type="ECO:0000256" key="6">
    <source>
        <dbReference type="ARBA" id="ARBA00022989"/>
    </source>
</evidence>